<dbReference type="InterPro" id="IPR005303">
    <property type="entry name" value="MOCOS_middle"/>
</dbReference>
<dbReference type="GO" id="GO:0003824">
    <property type="term" value="F:catalytic activity"/>
    <property type="evidence" value="ECO:0007669"/>
    <property type="project" value="InterPro"/>
</dbReference>
<dbReference type="AlphaFoldDB" id="A0A3D9URS0"/>
<dbReference type="InterPro" id="IPR005302">
    <property type="entry name" value="MoCF_Sase_C"/>
</dbReference>
<feature type="domain" description="MOSC" evidence="1">
    <location>
        <begin position="129"/>
        <end position="269"/>
    </location>
</feature>
<dbReference type="InterPro" id="IPR011037">
    <property type="entry name" value="Pyrv_Knase-like_insert_dom_sf"/>
</dbReference>
<dbReference type="PANTHER" id="PTHR14237">
    <property type="entry name" value="MOLYBDOPTERIN COFACTOR SULFURASE MOSC"/>
    <property type="match status" value="1"/>
</dbReference>
<evidence type="ECO:0000259" key="1">
    <source>
        <dbReference type="PROSITE" id="PS51340"/>
    </source>
</evidence>
<dbReference type="RefSeq" id="WP_170144125.1">
    <property type="nucleotide sequence ID" value="NZ_QTUA01000001.1"/>
</dbReference>
<dbReference type="SUPFAM" id="SSF50800">
    <property type="entry name" value="PK beta-barrel domain-like"/>
    <property type="match status" value="1"/>
</dbReference>
<proteinExistence type="predicted"/>
<dbReference type="GO" id="GO:0030151">
    <property type="term" value="F:molybdenum ion binding"/>
    <property type="evidence" value="ECO:0007669"/>
    <property type="project" value="InterPro"/>
</dbReference>
<dbReference type="EMBL" id="QTUA01000001">
    <property type="protein sequence ID" value="REF32039.1"/>
    <property type="molecule type" value="Genomic_DNA"/>
</dbReference>
<dbReference type="GO" id="GO:0030170">
    <property type="term" value="F:pyridoxal phosphate binding"/>
    <property type="evidence" value="ECO:0007669"/>
    <property type="project" value="InterPro"/>
</dbReference>
<dbReference type="PANTHER" id="PTHR14237:SF19">
    <property type="entry name" value="MITOCHONDRIAL AMIDOXIME REDUCING COMPONENT 1"/>
    <property type="match status" value="1"/>
</dbReference>
<evidence type="ECO:0000313" key="2">
    <source>
        <dbReference type="EMBL" id="REF32039.1"/>
    </source>
</evidence>
<keyword evidence="3" id="KW-1185">Reference proteome</keyword>
<dbReference type="Proteomes" id="UP000256253">
    <property type="component" value="Unassembled WGS sequence"/>
</dbReference>
<protein>
    <recommendedName>
        <fullName evidence="1">MOSC domain-containing protein</fullName>
    </recommendedName>
</protein>
<comment type="caution">
    <text evidence="2">The sequence shown here is derived from an EMBL/GenBank/DDBJ whole genome shotgun (WGS) entry which is preliminary data.</text>
</comment>
<gene>
    <name evidence="2" type="ORF">DFJ65_3133</name>
</gene>
<evidence type="ECO:0000313" key="3">
    <source>
        <dbReference type="Proteomes" id="UP000256253"/>
    </source>
</evidence>
<dbReference type="Pfam" id="PF03476">
    <property type="entry name" value="MOSC_N"/>
    <property type="match status" value="1"/>
</dbReference>
<dbReference type="Pfam" id="PF03473">
    <property type="entry name" value="MOSC"/>
    <property type="match status" value="1"/>
</dbReference>
<accession>A0A3D9URS0</accession>
<sequence>MIQVAALAIHPVKSTAIRPVERAYVGPAGLAGDREWMVVNDFGEMITAREFPPLFSIVADCAATGFTDSDLRLSAPTITPLQLDRPVAGAEVSVRMFNRPPMTVRAAGDEADAWLDRALGTQGLHLVWCSDPRARSLNPAYSRPGDHAALQDGSPVSLLGAASVRELQHRATEPVDHHRFRANVLVEGAEAFAEDGWSNVRIADVPFRVAAPIDRCVMTTIDPVTYAKGKDPIRTLAGFRKWDGKTWMAVHLIPDGEGEIAVGDEITPT</sequence>
<dbReference type="SUPFAM" id="SSF141673">
    <property type="entry name" value="MOSC N-terminal domain-like"/>
    <property type="match status" value="1"/>
</dbReference>
<reference evidence="2 3" key="1">
    <citation type="submission" date="2018-08" db="EMBL/GenBank/DDBJ databases">
        <title>Sequencing the genomes of 1000 actinobacteria strains.</title>
        <authorList>
            <person name="Klenk H.-P."/>
        </authorList>
    </citation>
    <scope>NUCLEOTIDE SEQUENCE [LARGE SCALE GENOMIC DNA]</scope>
    <source>
        <strain evidence="2 3">DSM 22967</strain>
    </source>
</reference>
<name>A0A3D9URS0_9MICO</name>
<dbReference type="PROSITE" id="PS51340">
    <property type="entry name" value="MOSC"/>
    <property type="match status" value="1"/>
</dbReference>
<organism evidence="2 3">
    <name type="scientific">Calidifontibacter indicus</name>
    <dbReference type="NCBI Taxonomy" id="419650"/>
    <lineage>
        <taxon>Bacteria</taxon>
        <taxon>Bacillati</taxon>
        <taxon>Actinomycetota</taxon>
        <taxon>Actinomycetes</taxon>
        <taxon>Micrococcales</taxon>
        <taxon>Dermacoccaceae</taxon>
        <taxon>Calidifontibacter</taxon>
    </lineage>
</organism>